<evidence type="ECO:0000256" key="3">
    <source>
        <dbReference type="ARBA" id="ARBA00022475"/>
    </source>
</evidence>
<name>A0ABU0M181_9HYPH</name>
<keyword evidence="11" id="KW-1185">Reference proteome</keyword>
<keyword evidence="6 9" id="KW-1133">Transmembrane helix</keyword>
<dbReference type="InterPro" id="IPR007272">
    <property type="entry name" value="Sulf_transp_TsuA/YedE"/>
</dbReference>
<organism evidence="10 11">
    <name type="scientific">Kaistia geumhonensis</name>
    <dbReference type="NCBI Taxonomy" id="410839"/>
    <lineage>
        <taxon>Bacteria</taxon>
        <taxon>Pseudomonadati</taxon>
        <taxon>Pseudomonadota</taxon>
        <taxon>Alphaproteobacteria</taxon>
        <taxon>Hyphomicrobiales</taxon>
        <taxon>Kaistiaceae</taxon>
        <taxon>Kaistia</taxon>
    </lineage>
</organism>
<dbReference type="RefSeq" id="WP_266281901.1">
    <property type="nucleotide sequence ID" value="NZ_JAPKNF010000001.1"/>
</dbReference>
<keyword evidence="7 9" id="KW-0472">Membrane</keyword>
<feature type="transmembrane region" description="Helical" evidence="9">
    <location>
        <begin position="119"/>
        <end position="141"/>
    </location>
</feature>
<evidence type="ECO:0000256" key="4">
    <source>
        <dbReference type="ARBA" id="ARBA00022519"/>
    </source>
</evidence>
<dbReference type="PANTHER" id="PTHR30574">
    <property type="entry name" value="INNER MEMBRANE PROTEIN YEDE"/>
    <property type="match status" value="1"/>
</dbReference>
<dbReference type="EMBL" id="JAUSWJ010000001">
    <property type="protein sequence ID" value="MDQ0514706.1"/>
    <property type="molecule type" value="Genomic_DNA"/>
</dbReference>
<reference evidence="10 11" key="1">
    <citation type="submission" date="2023-07" db="EMBL/GenBank/DDBJ databases">
        <title>Genomic Encyclopedia of Type Strains, Phase IV (KMG-IV): sequencing the most valuable type-strain genomes for metagenomic binning, comparative biology and taxonomic classification.</title>
        <authorList>
            <person name="Goeker M."/>
        </authorList>
    </citation>
    <scope>NUCLEOTIDE SEQUENCE [LARGE SCALE GENOMIC DNA]</scope>
    <source>
        <strain evidence="10 11">B1-1</strain>
    </source>
</reference>
<feature type="transmembrane region" description="Helical" evidence="9">
    <location>
        <begin position="48"/>
        <end position="68"/>
    </location>
</feature>
<keyword evidence="4" id="KW-0997">Cell inner membrane</keyword>
<comment type="similarity">
    <text evidence="8">Belongs to the TsuA/YedE (TC 9.B.102) family.</text>
</comment>
<comment type="subcellular location">
    <subcellularLocation>
        <location evidence="1">Cell inner membrane</location>
        <topology evidence="1">Multi-pass membrane protein</topology>
    </subcellularLocation>
</comment>
<dbReference type="Pfam" id="PF04143">
    <property type="entry name" value="Sulf_transp"/>
    <property type="match status" value="1"/>
</dbReference>
<evidence type="ECO:0000256" key="7">
    <source>
        <dbReference type="ARBA" id="ARBA00023136"/>
    </source>
</evidence>
<feature type="transmembrane region" description="Helical" evidence="9">
    <location>
        <begin position="88"/>
        <end position="107"/>
    </location>
</feature>
<gene>
    <name evidence="10" type="ORF">QO015_000319</name>
</gene>
<sequence>MFGFSPVSAAVGGAMIGLGVALLWIVNGRVCGVSNIFGSIVSGNWADLSWRLLFIAGLPLGAAAALLVGPRLLADMAPGLPELDMSPALLVGSGILVGIGAALARGCTSGHGVFGLANLSLRSFVAVGVFMATAVLTVFVAGA</sequence>
<proteinExistence type="inferred from homology"/>
<evidence type="ECO:0000256" key="6">
    <source>
        <dbReference type="ARBA" id="ARBA00022989"/>
    </source>
</evidence>
<evidence type="ECO:0000256" key="9">
    <source>
        <dbReference type="SAM" id="Phobius"/>
    </source>
</evidence>
<keyword evidence="5 9" id="KW-0812">Transmembrane</keyword>
<evidence type="ECO:0000313" key="11">
    <source>
        <dbReference type="Proteomes" id="UP001223743"/>
    </source>
</evidence>
<protein>
    <submittedName>
        <fullName evidence="10">Membrane protein YedE/YeeE</fullName>
    </submittedName>
</protein>
<keyword evidence="3" id="KW-1003">Cell membrane</keyword>
<accession>A0ABU0M181</accession>
<evidence type="ECO:0000256" key="1">
    <source>
        <dbReference type="ARBA" id="ARBA00004429"/>
    </source>
</evidence>
<evidence type="ECO:0000256" key="2">
    <source>
        <dbReference type="ARBA" id="ARBA00022448"/>
    </source>
</evidence>
<dbReference type="PANTHER" id="PTHR30574:SF1">
    <property type="entry name" value="SULPHUR TRANSPORT DOMAIN-CONTAINING PROTEIN"/>
    <property type="match status" value="1"/>
</dbReference>
<keyword evidence="2" id="KW-0813">Transport</keyword>
<evidence type="ECO:0000256" key="8">
    <source>
        <dbReference type="ARBA" id="ARBA00035655"/>
    </source>
</evidence>
<evidence type="ECO:0000313" key="10">
    <source>
        <dbReference type="EMBL" id="MDQ0514706.1"/>
    </source>
</evidence>
<evidence type="ECO:0000256" key="5">
    <source>
        <dbReference type="ARBA" id="ARBA00022692"/>
    </source>
</evidence>
<dbReference type="Proteomes" id="UP001223743">
    <property type="component" value="Unassembled WGS sequence"/>
</dbReference>
<comment type="caution">
    <text evidence="10">The sequence shown here is derived from an EMBL/GenBank/DDBJ whole genome shotgun (WGS) entry which is preliminary data.</text>
</comment>
<feature type="transmembrane region" description="Helical" evidence="9">
    <location>
        <begin position="6"/>
        <end position="27"/>
    </location>
</feature>